<dbReference type="InterPro" id="IPR003010">
    <property type="entry name" value="C-N_Hydrolase"/>
</dbReference>
<dbReference type="Gene3D" id="3.60.110.10">
    <property type="entry name" value="Carbon-nitrogen hydrolase"/>
    <property type="match status" value="1"/>
</dbReference>
<keyword evidence="12" id="KW-1185">Reference proteome</keyword>
<dbReference type="Pfam" id="PF00795">
    <property type="entry name" value="CN_hydrolase"/>
    <property type="match status" value="1"/>
</dbReference>
<dbReference type="PANTHER" id="PTHR23090">
    <property type="entry name" value="NH 3 /GLUTAMINE-DEPENDENT NAD + SYNTHETASE"/>
    <property type="match status" value="1"/>
</dbReference>
<evidence type="ECO:0000256" key="1">
    <source>
        <dbReference type="ARBA" id="ARBA00005188"/>
    </source>
</evidence>
<feature type="active site" description="Proton acceptor; for glutaminase activity" evidence="7">
    <location>
        <position position="42"/>
    </location>
</feature>
<dbReference type="GO" id="GO:0008795">
    <property type="term" value="F:NAD+ synthase activity"/>
    <property type="evidence" value="ECO:0007669"/>
    <property type="project" value="UniProtKB-EC"/>
</dbReference>
<evidence type="ECO:0000256" key="9">
    <source>
        <dbReference type="RuleBase" id="RU003811"/>
    </source>
</evidence>
<keyword evidence="5 7" id="KW-0067">ATP-binding</keyword>
<dbReference type="PANTHER" id="PTHR23090:SF9">
    <property type="entry name" value="GLUTAMINE-DEPENDENT NAD(+) SYNTHETASE"/>
    <property type="match status" value="1"/>
</dbReference>
<feature type="binding site" evidence="7">
    <location>
        <position position="195"/>
    </location>
    <ligand>
        <name>L-glutamine</name>
        <dbReference type="ChEBI" id="CHEBI:58359"/>
    </ligand>
</feature>
<keyword evidence="4 7" id="KW-0547">Nucleotide-binding</keyword>
<evidence type="ECO:0000256" key="8">
    <source>
        <dbReference type="PIRNR" id="PIRNR006630"/>
    </source>
</evidence>
<evidence type="ECO:0000256" key="6">
    <source>
        <dbReference type="ARBA" id="ARBA00023027"/>
    </source>
</evidence>
<accession>A0ABS1KPE1</accession>
<evidence type="ECO:0000256" key="7">
    <source>
        <dbReference type="HAMAP-Rule" id="MF_02090"/>
    </source>
</evidence>
<feature type="active site" description="Nucleophile; for glutaminase activity" evidence="7">
    <location>
        <position position="161"/>
    </location>
</feature>
<sequence length="612" mass="69032">MLKIGGATVNQIPFDWNHNTTNIIDAITEGIRQEVKILCLPELCITGYGCEDLFLSEWLSERAWQELLRIREHCQNITVSVGLPIRMNGITYNGACVISNKIIQGITLKQNLARDGVHYEPRWFNAWQKNETRDIVYGGEPITVGDLMYTIDGVRMGFEICEDAWRKHNRPGYRLYERGVDLILNPSASHYAMGKSLLREDEVVNEGSSKFNCVYVFANLLGNEAGRMIYDGDIIIGQKGKLVAVNKRLSYQPFNVLATEVNFQDPSKTEALISADIKERNEEVTQALSLALFDYVRKSKANGFVLSLSGGADSSICAVMVAEMVKRAVAELGWEKTKTILRLNPQTEHWKAAVGQILTCAYQGTRNSSTDTFEAAHTLALSVGAGFHRWDIDEEVSSYSQKIARAIGRELKWETDDITLQNIQARSRSPIIWMLANVKRAVLLTTSNRSEGDVGYATMDGDTSGSLAPIAGLSKIFILQWLRWAEEALQHEGLNPVNNLQPTAELRPLERQQTDESDLMPYRVLAEIEKHAIQDRKSPVQVFEAMRGDHEPETLKRHLKKFFTLWAANQWKRERLAPAFHLDDINVDPRSWCRFPILSSGFADELAQLNAL</sequence>
<feature type="binding site" evidence="7">
    <location>
        <position position="572"/>
    </location>
    <ligand>
        <name>deamido-NAD(+)</name>
        <dbReference type="ChEBI" id="CHEBI:58437"/>
        <note>ligand shared between two neighboring subunits</note>
    </ligand>
</feature>
<comment type="caution">
    <text evidence="11">The sequence shown here is derived from an EMBL/GenBank/DDBJ whole genome shotgun (WGS) entry which is preliminary data.</text>
</comment>
<dbReference type="CDD" id="cd00553">
    <property type="entry name" value="NAD_synthase"/>
    <property type="match status" value="1"/>
</dbReference>
<dbReference type="PIRSF" id="PIRSF006630">
    <property type="entry name" value="NADS_GAT"/>
    <property type="match status" value="1"/>
</dbReference>
<gene>
    <name evidence="7 11" type="primary">nadE</name>
    <name evidence="11" type="ORF">JI741_08880</name>
</gene>
<dbReference type="EC" id="6.3.5.1" evidence="7 8"/>
<feature type="binding site" evidence="7">
    <location>
        <position position="422"/>
    </location>
    <ligand>
        <name>deamido-NAD(+)</name>
        <dbReference type="ChEBI" id="CHEBI:58437"/>
        <note>ligand shared between two neighboring subunits</note>
    </ligand>
</feature>
<dbReference type="InterPro" id="IPR022310">
    <property type="entry name" value="NAD/GMP_synthase"/>
</dbReference>
<reference evidence="11 12" key="1">
    <citation type="submission" date="2021-01" db="EMBL/GenBank/DDBJ databases">
        <title>Chryseolinea sp. Jin1 Genome sequencing and assembly.</title>
        <authorList>
            <person name="Kim I."/>
        </authorList>
    </citation>
    <scope>NUCLEOTIDE SEQUENCE [LARGE SCALE GENOMIC DNA]</scope>
    <source>
        <strain evidence="11 12">Jin1</strain>
    </source>
</reference>
<dbReference type="Proteomes" id="UP000613030">
    <property type="component" value="Unassembled WGS sequence"/>
</dbReference>
<comment type="caution">
    <text evidence="7">Lacks conserved residue(s) required for the propagation of feature annotation.</text>
</comment>
<dbReference type="EMBL" id="JAERRB010000002">
    <property type="protein sequence ID" value="MBL0741333.1"/>
    <property type="molecule type" value="Genomic_DNA"/>
</dbReference>
<dbReference type="Pfam" id="PF02540">
    <property type="entry name" value="NAD_synthase"/>
    <property type="match status" value="1"/>
</dbReference>
<dbReference type="NCBIfam" id="TIGR00552">
    <property type="entry name" value="nadE"/>
    <property type="match status" value="1"/>
</dbReference>
<name>A0ABS1KPE1_9BACT</name>
<dbReference type="PROSITE" id="PS50263">
    <property type="entry name" value="CN_HYDROLASE"/>
    <property type="match status" value="1"/>
</dbReference>
<evidence type="ECO:0000256" key="4">
    <source>
        <dbReference type="ARBA" id="ARBA00022741"/>
    </source>
</evidence>
<feature type="active site" description="For glutaminase activity" evidence="7">
    <location>
        <position position="109"/>
    </location>
</feature>
<comment type="function">
    <text evidence="7">Catalyzes the ATP-dependent amidation of deamido-NAD to form NAD. Uses L-glutamine as a nitrogen source.</text>
</comment>
<proteinExistence type="inferred from homology"/>
<feature type="binding site" evidence="7">
    <location>
        <position position="451"/>
    </location>
    <ligand>
        <name>deamido-NAD(+)</name>
        <dbReference type="ChEBI" id="CHEBI:58437"/>
        <note>ligand shared between two neighboring subunits</note>
    </ligand>
</feature>
<protein>
    <recommendedName>
        <fullName evidence="7 8">Glutamine-dependent NAD(+) synthetase</fullName>
        <ecNumber evidence="7 8">6.3.5.1</ecNumber>
    </recommendedName>
    <alternativeName>
        <fullName evidence="7 8">NAD(+) synthase [glutamine-hydrolyzing]</fullName>
    </alternativeName>
</protein>
<comment type="similarity">
    <text evidence="2 7 8">In the C-terminal section; belongs to the NAD synthetase family.</text>
</comment>
<organism evidence="11 12">
    <name type="scientific">Chryseolinea lacunae</name>
    <dbReference type="NCBI Taxonomy" id="2801331"/>
    <lineage>
        <taxon>Bacteria</taxon>
        <taxon>Pseudomonadati</taxon>
        <taxon>Bacteroidota</taxon>
        <taxon>Cytophagia</taxon>
        <taxon>Cytophagales</taxon>
        <taxon>Fulvivirgaceae</taxon>
        <taxon>Chryseolinea</taxon>
    </lineage>
</organism>
<comment type="similarity">
    <text evidence="9">Belongs to the NAD synthetase family.</text>
</comment>
<keyword evidence="6 7" id="KW-0520">NAD</keyword>
<evidence type="ECO:0000259" key="10">
    <source>
        <dbReference type="PROSITE" id="PS50263"/>
    </source>
</evidence>
<dbReference type="HAMAP" id="MF_02090">
    <property type="entry name" value="NadE_glutamine_dep"/>
    <property type="match status" value="1"/>
</dbReference>
<feature type="binding site" evidence="7">
    <location>
        <position position="446"/>
    </location>
    <ligand>
        <name>ATP</name>
        <dbReference type="ChEBI" id="CHEBI:30616"/>
    </ligand>
</feature>
<dbReference type="InterPro" id="IPR014445">
    <property type="entry name" value="Gln-dep_NAD_synthase"/>
</dbReference>
<comment type="pathway">
    <text evidence="1 7 8">Cofactor biosynthesis; NAD(+) biosynthesis; NAD(+) from deamido-NAD(+) (L-Gln route): step 1/1.</text>
</comment>
<evidence type="ECO:0000256" key="2">
    <source>
        <dbReference type="ARBA" id="ARBA00007145"/>
    </source>
</evidence>
<feature type="binding site" evidence="7">
    <location>
        <position position="189"/>
    </location>
    <ligand>
        <name>L-glutamine</name>
        <dbReference type="ChEBI" id="CHEBI:58359"/>
    </ligand>
</feature>
<dbReference type="CDD" id="cd07570">
    <property type="entry name" value="GAT_Gln-NAD-synth"/>
    <property type="match status" value="1"/>
</dbReference>
<dbReference type="InterPro" id="IPR036526">
    <property type="entry name" value="C-N_Hydrolase_sf"/>
</dbReference>
<dbReference type="InterPro" id="IPR014729">
    <property type="entry name" value="Rossmann-like_a/b/a_fold"/>
</dbReference>
<evidence type="ECO:0000256" key="3">
    <source>
        <dbReference type="ARBA" id="ARBA00022598"/>
    </source>
</evidence>
<comment type="catalytic activity">
    <reaction evidence="7 8">
        <text>deamido-NAD(+) + L-glutamine + ATP + H2O = L-glutamate + AMP + diphosphate + NAD(+) + H(+)</text>
        <dbReference type="Rhea" id="RHEA:24384"/>
        <dbReference type="ChEBI" id="CHEBI:15377"/>
        <dbReference type="ChEBI" id="CHEBI:15378"/>
        <dbReference type="ChEBI" id="CHEBI:29985"/>
        <dbReference type="ChEBI" id="CHEBI:30616"/>
        <dbReference type="ChEBI" id="CHEBI:33019"/>
        <dbReference type="ChEBI" id="CHEBI:57540"/>
        <dbReference type="ChEBI" id="CHEBI:58359"/>
        <dbReference type="ChEBI" id="CHEBI:58437"/>
        <dbReference type="ChEBI" id="CHEBI:456215"/>
        <dbReference type="EC" id="6.3.5.1"/>
    </reaction>
</comment>
<dbReference type="SUPFAM" id="SSF56317">
    <property type="entry name" value="Carbon-nitrogen hydrolase"/>
    <property type="match status" value="1"/>
</dbReference>
<keyword evidence="3 7" id="KW-0436">Ligase</keyword>
<evidence type="ECO:0000256" key="5">
    <source>
        <dbReference type="ARBA" id="ARBA00022840"/>
    </source>
</evidence>
<feature type="domain" description="CN hydrolase" evidence="10">
    <location>
        <begin position="4"/>
        <end position="263"/>
    </location>
</feature>
<dbReference type="SUPFAM" id="SSF52402">
    <property type="entry name" value="Adenine nucleotide alpha hydrolases-like"/>
    <property type="match status" value="1"/>
</dbReference>
<evidence type="ECO:0000313" key="12">
    <source>
        <dbReference type="Proteomes" id="UP000613030"/>
    </source>
</evidence>
<evidence type="ECO:0000313" key="11">
    <source>
        <dbReference type="EMBL" id="MBL0741333.1"/>
    </source>
</evidence>
<dbReference type="InterPro" id="IPR003694">
    <property type="entry name" value="NAD_synthase"/>
</dbReference>
<dbReference type="Gene3D" id="3.40.50.620">
    <property type="entry name" value="HUPs"/>
    <property type="match status" value="1"/>
</dbReference>